<dbReference type="PANTHER" id="PTHR30055">
    <property type="entry name" value="HTH-TYPE TRANSCRIPTIONAL REGULATOR RUTR"/>
    <property type="match status" value="1"/>
</dbReference>
<dbReference type="SUPFAM" id="SSF46689">
    <property type="entry name" value="Homeodomain-like"/>
    <property type="match status" value="1"/>
</dbReference>
<dbReference type="Pfam" id="PF13977">
    <property type="entry name" value="TetR_C_6"/>
    <property type="match status" value="1"/>
</dbReference>
<keyword evidence="2" id="KW-0805">Transcription regulation</keyword>
<organism evidence="8 9">
    <name type="scientific">Mycolicibacter acidiphilus</name>
    <dbReference type="NCBI Taxonomy" id="2835306"/>
    <lineage>
        <taxon>Bacteria</taxon>
        <taxon>Bacillati</taxon>
        <taxon>Actinomycetota</taxon>
        <taxon>Actinomycetes</taxon>
        <taxon>Mycobacteriales</taxon>
        <taxon>Mycobacteriaceae</taxon>
        <taxon>Mycolicibacter</taxon>
    </lineage>
</organism>
<dbReference type="InterPro" id="IPR036271">
    <property type="entry name" value="Tet_transcr_reg_TetR-rel_C_sf"/>
</dbReference>
<evidence type="ECO:0000313" key="9">
    <source>
        <dbReference type="Proteomes" id="UP001519535"/>
    </source>
</evidence>
<reference evidence="8 9" key="1">
    <citation type="submission" date="2021-05" db="EMBL/GenBank/DDBJ databases">
        <title>Mycobacterium acidophilum sp. nov., an extremely acid-tolerant member of the genus Mycobacterium.</title>
        <authorList>
            <person name="Xia J."/>
        </authorList>
    </citation>
    <scope>NUCLEOTIDE SEQUENCE [LARGE SCALE GENOMIC DNA]</scope>
    <source>
        <strain evidence="8 9">M1</strain>
    </source>
</reference>
<name>A0ABS5RFQ2_9MYCO</name>
<keyword evidence="9" id="KW-1185">Reference proteome</keyword>
<dbReference type="InterPro" id="IPR039538">
    <property type="entry name" value="BetI_C"/>
</dbReference>
<keyword evidence="3 5" id="KW-0238">DNA-binding</keyword>
<keyword evidence="1" id="KW-0678">Repressor</keyword>
<dbReference type="PROSITE" id="PS50977">
    <property type="entry name" value="HTH_TETR_2"/>
    <property type="match status" value="1"/>
</dbReference>
<comment type="caution">
    <text evidence="8">The sequence shown here is derived from an EMBL/GenBank/DDBJ whole genome shotgun (WGS) entry which is preliminary data.</text>
</comment>
<protein>
    <submittedName>
        <fullName evidence="8">TetR/AcrR family transcriptional regulator</fullName>
    </submittedName>
</protein>
<dbReference type="InterPro" id="IPR009057">
    <property type="entry name" value="Homeodomain-like_sf"/>
</dbReference>
<dbReference type="PANTHER" id="PTHR30055:SF241">
    <property type="entry name" value="TRANSCRIPTIONAL REGULATORY PROTEIN"/>
    <property type="match status" value="1"/>
</dbReference>
<dbReference type="PRINTS" id="PR00455">
    <property type="entry name" value="HTHTETR"/>
</dbReference>
<evidence type="ECO:0000313" key="8">
    <source>
        <dbReference type="EMBL" id="MBS9533102.1"/>
    </source>
</evidence>
<evidence type="ECO:0000256" key="4">
    <source>
        <dbReference type="ARBA" id="ARBA00023163"/>
    </source>
</evidence>
<proteinExistence type="predicted"/>
<dbReference type="InterPro" id="IPR001647">
    <property type="entry name" value="HTH_TetR"/>
</dbReference>
<accession>A0ABS5RFQ2</accession>
<dbReference type="Pfam" id="PF00440">
    <property type="entry name" value="TetR_N"/>
    <property type="match status" value="1"/>
</dbReference>
<feature type="domain" description="HTH tetR-type" evidence="7">
    <location>
        <begin position="23"/>
        <end position="83"/>
    </location>
</feature>
<evidence type="ECO:0000256" key="5">
    <source>
        <dbReference type="PROSITE-ProRule" id="PRU00335"/>
    </source>
</evidence>
<evidence type="ECO:0000259" key="7">
    <source>
        <dbReference type="PROSITE" id="PS50977"/>
    </source>
</evidence>
<dbReference type="InterPro" id="IPR050109">
    <property type="entry name" value="HTH-type_TetR-like_transc_reg"/>
</dbReference>
<feature type="DNA-binding region" description="H-T-H motif" evidence="5">
    <location>
        <begin position="46"/>
        <end position="65"/>
    </location>
</feature>
<evidence type="ECO:0000256" key="3">
    <source>
        <dbReference type="ARBA" id="ARBA00023125"/>
    </source>
</evidence>
<dbReference type="EMBL" id="JAHCLR010000007">
    <property type="protein sequence ID" value="MBS9533102.1"/>
    <property type="molecule type" value="Genomic_DNA"/>
</dbReference>
<sequence length="217" mass="24039">MELSDAPAREQAAAPKRVTRRRGETRARLLGAAFEVFAQHGFGRATVERICEQAGFTRGAFYSNFTSLDELFLAMWEQNTEQLTLALRTALNAEARRPNSWDELEAYARRLIASVPVDDNWYRVSAEFTAHALRNPALKQVIAAREESVLAALLPIVAEALAGAGRRALDLPALGRALVAVHDGTSVQCLMEPDDDAVRRGRTDLFIRVLLSYSEEV</sequence>
<evidence type="ECO:0000256" key="1">
    <source>
        <dbReference type="ARBA" id="ARBA00022491"/>
    </source>
</evidence>
<dbReference type="Proteomes" id="UP001519535">
    <property type="component" value="Unassembled WGS sequence"/>
</dbReference>
<feature type="region of interest" description="Disordered" evidence="6">
    <location>
        <begin position="1"/>
        <end position="20"/>
    </location>
</feature>
<dbReference type="Gene3D" id="1.10.357.10">
    <property type="entry name" value="Tetracycline Repressor, domain 2"/>
    <property type="match status" value="1"/>
</dbReference>
<evidence type="ECO:0000256" key="6">
    <source>
        <dbReference type="SAM" id="MobiDB-lite"/>
    </source>
</evidence>
<evidence type="ECO:0000256" key="2">
    <source>
        <dbReference type="ARBA" id="ARBA00023015"/>
    </source>
</evidence>
<gene>
    <name evidence="8" type="ORF">KIH27_05800</name>
</gene>
<dbReference type="SUPFAM" id="SSF48498">
    <property type="entry name" value="Tetracyclin repressor-like, C-terminal domain"/>
    <property type="match status" value="1"/>
</dbReference>
<keyword evidence="4" id="KW-0804">Transcription</keyword>
<dbReference type="RefSeq" id="WP_214091993.1">
    <property type="nucleotide sequence ID" value="NZ_JAHCLR010000007.1"/>
</dbReference>